<keyword evidence="2" id="KW-1133">Transmembrane helix</keyword>
<dbReference type="RefSeq" id="WP_184311583.1">
    <property type="nucleotide sequence ID" value="NZ_JACHEN010000020.1"/>
</dbReference>
<evidence type="ECO:0000256" key="2">
    <source>
        <dbReference type="SAM" id="Phobius"/>
    </source>
</evidence>
<feature type="transmembrane region" description="Helical" evidence="2">
    <location>
        <begin position="6"/>
        <end position="24"/>
    </location>
</feature>
<keyword evidence="1 4" id="KW-0560">Oxidoreductase</keyword>
<proteinExistence type="predicted"/>
<evidence type="ECO:0000313" key="4">
    <source>
        <dbReference type="EMBL" id="MBB6217064.1"/>
    </source>
</evidence>
<dbReference type="EMBL" id="JACHEN010000020">
    <property type="protein sequence ID" value="MBB6217064.1"/>
    <property type="molecule type" value="Genomic_DNA"/>
</dbReference>
<name>A0A841KTN2_9FIRM</name>
<protein>
    <submittedName>
        <fullName evidence="4">Sarcosine oxidase subunit beta</fullName>
        <ecNumber evidence="4">1.5.3.1</ecNumber>
    </submittedName>
</protein>
<evidence type="ECO:0000259" key="3">
    <source>
        <dbReference type="Pfam" id="PF01266"/>
    </source>
</evidence>
<dbReference type="Pfam" id="PF01266">
    <property type="entry name" value="DAO"/>
    <property type="match status" value="1"/>
</dbReference>
<gene>
    <name evidence="4" type="ORF">HNQ80_003170</name>
</gene>
<keyword evidence="5" id="KW-1185">Reference proteome</keyword>
<dbReference type="PANTHER" id="PTHR13847:SF287">
    <property type="entry name" value="FAD-DEPENDENT OXIDOREDUCTASE DOMAIN-CONTAINING PROTEIN 1"/>
    <property type="match status" value="1"/>
</dbReference>
<reference evidence="4 5" key="1">
    <citation type="submission" date="2020-08" db="EMBL/GenBank/DDBJ databases">
        <title>Genomic Encyclopedia of Type Strains, Phase IV (KMG-IV): sequencing the most valuable type-strain genomes for metagenomic binning, comparative biology and taxonomic classification.</title>
        <authorList>
            <person name="Goeker M."/>
        </authorList>
    </citation>
    <scope>NUCLEOTIDE SEQUENCE [LARGE SCALE GENOMIC DNA]</scope>
    <source>
        <strain evidence="4 5">DSM 103526</strain>
    </source>
</reference>
<accession>A0A841KTN2</accession>
<dbReference type="Gene3D" id="3.50.50.60">
    <property type="entry name" value="FAD/NAD(P)-binding domain"/>
    <property type="match status" value="1"/>
</dbReference>
<feature type="domain" description="FAD dependent oxidoreductase" evidence="3">
    <location>
        <begin position="6"/>
        <end position="369"/>
    </location>
</feature>
<dbReference type="SUPFAM" id="SSF54373">
    <property type="entry name" value="FAD-linked reductases, C-terminal domain"/>
    <property type="match status" value="1"/>
</dbReference>
<organism evidence="4 5">
    <name type="scientific">Anaerosolibacter carboniphilus</name>
    <dbReference type="NCBI Taxonomy" id="1417629"/>
    <lineage>
        <taxon>Bacteria</taxon>
        <taxon>Bacillati</taxon>
        <taxon>Bacillota</taxon>
        <taxon>Clostridia</taxon>
        <taxon>Peptostreptococcales</taxon>
        <taxon>Thermotaleaceae</taxon>
        <taxon>Anaerosolibacter</taxon>
    </lineage>
</organism>
<dbReference type="AlphaFoldDB" id="A0A841KTN2"/>
<dbReference type="GO" id="GO:0008115">
    <property type="term" value="F:sarcosine oxidase activity"/>
    <property type="evidence" value="ECO:0007669"/>
    <property type="project" value="UniProtKB-EC"/>
</dbReference>
<dbReference type="EC" id="1.5.3.1" evidence="4"/>
<keyword evidence="2" id="KW-0472">Membrane</keyword>
<evidence type="ECO:0000313" key="5">
    <source>
        <dbReference type="Proteomes" id="UP000579281"/>
    </source>
</evidence>
<dbReference type="InterPro" id="IPR036188">
    <property type="entry name" value="FAD/NAD-bd_sf"/>
</dbReference>
<keyword evidence="2" id="KW-0812">Transmembrane</keyword>
<dbReference type="Proteomes" id="UP000579281">
    <property type="component" value="Unassembled WGS sequence"/>
</dbReference>
<dbReference type="Gene3D" id="3.30.9.10">
    <property type="entry name" value="D-Amino Acid Oxidase, subunit A, domain 2"/>
    <property type="match status" value="1"/>
</dbReference>
<evidence type="ECO:0000256" key="1">
    <source>
        <dbReference type="ARBA" id="ARBA00023002"/>
    </source>
</evidence>
<dbReference type="SUPFAM" id="SSF51905">
    <property type="entry name" value="FAD/NAD(P)-binding domain"/>
    <property type="match status" value="1"/>
</dbReference>
<comment type="caution">
    <text evidence="4">The sequence shown here is derived from an EMBL/GenBank/DDBJ whole genome shotgun (WGS) entry which is preliminary data.</text>
</comment>
<dbReference type="InterPro" id="IPR006076">
    <property type="entry name" value="FAD-dep_OxRdtase"/>
</dbReference>
<dbReference type="GO" id="GO:0005737">
    <property type="term" value="C:cytoplasm"/>
    <property type="evidence" value="ECO:0007669"/>
    <property type="project" value="TreeGrafter"/>
</dbReference>
<dbReference type="PANTHER" id="PTHR13847">
    <property type="entry name" value="SARCOSINE DEHYDROGENASE-RELATED"/>
    <property type="match status" value="1"/>
</dbReference>
<sequence>MRKNYDVVVVGGGIVGLSIAYQLLKRRKKVMIIEKNEIGSGASGACDDMILLQSKKLGISLEMAIESLNMYKIMSKELRIDIEYESRGGMILIENQRHLSVMEEYVEKQKCYGLDVEIIDQSDVYRKQPHVRQGILASTYSATDAQVNPLRVMRGFLARGSAMGLELRKHVNISEIKQKSSGWKLVLEDGTYVETEYIVNAAGAWAPEIGRLVDIHIPIRPKKGQVVITEQIPRLGDTNVWSAEYIVAKLKPELADEKKEEFKRLGIGFALSQASCGNYLIGSTREEAGFDKGTNPKAIQLIVNQAIQFFPILSKVHLIRTFAGFRPATEDGKAILGKVENRSGFCIAAGHEGDGIALAPVTGKLIADLIDDKSIHYNMEELKLERFRQEEVECAFA</sequence>